<protein>
    <submittedName>
        <fullName evidence="1">Uncharacterized oxidoreductase YrbE</fullName>
    </submittedName>
</protein>
<accession>A0AA35XEA7</accession>
<dbReference type="AlphaFoldDB" id="A0AA35XEA7"/>
<dbReference type="EMBL" id="CASHTH010003672">
    <property type="protein sequence ID" value="CAI8047682.1"/>
    <property type="molecule type" value="Genomic_DNA"/>
</dbReference>
<sequence>MAVYAANAGVPMLFVEKAISCSVQKADEVLEACRRHGTPFNTGVLRRFSERYKRIREMIARGDIGEPQTAVVYGAASLMHVHITGWTLFPTCWGIQRSQRYGGICYPEI</sequence>
<evidence type="ECO:0000313" key="1">
    <source>
        <dbReference type="EMBL" id="CAI8047682.1"/>
    </source>
</evidence>
<dbReference type="Proteomes" id="UP001174909">
    <property type="component" value="Unassembled WGS sequence"/>
</dbReference>
<organism evidence="1 2">
    <name type="scientific">Geodia barretti</name>
    <name type="common">Barrett's horny sponge</name>
    <dbReference type="NCBI Taxonomy" id="519541"/>
    <lineage>
        <taxon>Eukaryota</taxon>
        <taxon>Metazoa</taxon>
        <taxon>Porifera</taxon>
        <taxon>Demospongiae</taxon>
        <taxon>Heteroscleromorpha</taxon>
        <taxon>Tetractinellida</taxon>
        <taxon>Astrophorina</taxon>
        <taxon>Geodiidae</taxon>
        <taxon>Geodia</taxon>
    </lineage>
</organism>
<dbReference type="SUPFAM" id="SSF51735">
    <property type="entry name" value="NAD(P)-binding Rossmann-fold domains"/>
    <property type="match status" value="1"/>
</dbReference>
<keyword evidence="2" id="KW-1185">Reference proteome</keyword>
<comment type="caution">
    <text evidence="1">The sequence shown here is derived from an EMBL/GenBank/DDBJ whole genome shotgun (WGS) entry which is preliminary data.</text>
</comment>
<dbReference type="InterPro" id="IPR036291">
    <property type="entry name" value="NAD(P)-bd_dom_sf"/>
</dbReference>
<evidence type="ECO:0000313" key="2">
    <source>
        <dbReference type="Proteomes" id="UP001174909"/>
    </source>
</evidence>
<dbReference type="Gene3D" id="3.40.50.720">
    <property type="entry name" value="NAD(P)-binding Rossmann-like Domain"/>
    <property type="match status" value="1"/>
</dbReference>
<proteinExistence type="predicted"/>
<name>A0AA35XEA7_GEOBA</name>
<gene>
    <name evidence="1" type="ORF">GBAR_LOCUS26385</name>
</gene>
<reference evidence="1" key="1">
    <citation type="submission" date="2023-03" db="EMBL/GenBank/DDBJ databases">
        <authorList>
            <person name="Steffen K."/>
            <person name="Cardenas P."/>
        </authorList>
    </citation>
    <scope>NUCLEOTIDE SEQUENCE</scope>
</reference>